<evidence type="ECO:0000313" key="8">
    <source>
        <dbReference type="Proteomes" id="UP000241769"/>
    </source>
</evidence>
<accession>A0A2P6NM65</accession>
<dbReference type="PANTHER" id="PTHR13193:SF0">
    <property type="entry name" value="PAT COMPLEX SUBUNIT ASTERIX"/>
    <property type="match status" value="1"/>
</dbReference>
<feature type="transmembrane region" description="Helical" evidence="6">
    <location>
        <begin position="78"/>
        <end position="95"/>
    </location>
</feature>
<evidence type="ECO:0000256" key="1">
    <source>
        <dbReference type="ARBA" id="ARBA00004370"/>
    </source>
</evidence>
<organism evidence="7 8">
    <name type="scientific">Planoprotostelium fungivorum</name>
    <dbReference type="NCBI Taxonomy" id="1890364"/>
    <lineage>
        <taxon>Eukaryota</taxon>
        <taxon>Amoebozoa</taxon>
        <taxon>Evosea</taxon>
        <taxon>Variosea</taxon>
        <taxon>Cavosteliida</taxon>
        <taxon>Cavosteliaceae</taxon>
        <taxon>Planoprotostelium</taxon>
    </lineage>
</organism>
<dbReference type="GO" id="GO:0044183">
    <property type="term" value="F:protein folding chaperone"/>
    <property type="evidence" value="ECO:0007669"/>
    <property type="project" value="InterPro"/>
</dbReference>
<evidence type="ECO:0000256" key="4">
    <source>
        <dbReference type="ARBA" id="ARBA00022989"/>
    </source>
</evidence>
<dbReference type="Proteomes" id="UP000241769">
    <property type="component" value="Unassembled WGS sequence"/>
</dbReference>
<dbReference type="FunCoup" id="A0A2P6NM65">
    <property type="interactions" value="19"/>
</dbReference>
<dbReference type="Pfam" id="PF03669">
    <property type="entry name" value="ASTER"/>
    <property type="match status" value="1"/>
</dbReference>
<evidence type="ECO:0000256" key="5">
    <source>
        <dbReference type="ARBA" id="ARBA00023136"/>
    </source>
</evidence>
<dbReference type="AlphaFoldDB" id="A0A2P6NM65"/>
<keyword evidence="8" id="KW-1185">Reference proteome</keyword>
<evidence type="ECO:0000256" key="2">
    <source>
        <dbReference type="ARBA" id="ARBA00009066"/>
    </source>
</evidence>
<keyword evidence="4 6" id="KW-1133">Transmembrane helix</keyword>
<protein>
    <recommendedName>
        <fullName evidence="9">Protein Asterix</fullName>
    </recommendedName>
</protein>
<proteinExistence type="inferred from homology"/>
<evidence type="ECO:0008006" key="9">
    <source>
        <dbReference type="Google" id="ProtNLM"/>
    </source>
</evidence>
<gene>
    <name evidence="7" type="ORF">PROFUN_07234</name>
</gene>
<dbReference type="GO" id="GO:0005789">
    <property type="term" value="C:endoplasmic reticulum membrane"/>
    <property type="evidence" value="ECO:0007669"/>
    <property type="project" value="InterPro"/>
</dbReference>
<reference evidence="7 8" key="1">
    <citation type="journal article" date="2018" name="Genome Biol. Evol.">
        <title>Multiple Roots of Fruiting Body Formation in Amoebozoa.</title>
        <authorList>
            <person name="Hillmann F."/>
            <person name="Forbes G."/>
            <person name="Novohradska S."/>
            <person name="Ferling I."/>
            <person name="Riege K."/>
            <person name="Groth M."/>
            <person name="Westermann M."/>
            <person name="Marz M."/>
            <person name="Spaller T."/>
            <person name="Winckler T."/>
            <person name="Schaap P."/>
            <person name="Glockner G."/>
        </authorList>
    </citation>
    <scope>NUCLEOTIDE SEQUENCE [LARGE SCALE GENOMIC DNA]</scope>
    <source>
        <strain evidence="7 8">Jena</strain>
    </source>
</reference>
<keyword evidence="3 6" id="KW-0812">Transmembrane</keyword>
<dbReference type="GO" id="GO:0045048">
    <property type="term" value="P:protein insertion into ER membrane"/>
    <property type="evidence" value="ECO:0007669"/>
    <property type="project" value="InterPro"/>
</dbReference>
<sequence length="102" mass="11190">MPASLVRIDDPKKASAEKKFSIGSAGAQSTTDLYQFVSLFFGLAGIFLKMRLFLWQGLFFCIVSFLTGKQVEGETKQVFSSFSITLVGLAMSYMGPQAALFQ</sequence>
<feature type="transmembrane region" description="Helical" evidence="6">
    <location>
        <begin position="39"/>
        <end position="66"/>
    </location>
</feature>
<dbReference type="STRING" id="1890364.A0A2P6NM65"/>
<evidence type="ECO:0000256" key="3">
    <source>
        <dbReference type="ARBA" id="ARBA00022692"/>
    </source>
</evidence>
<dbReference type="PANTHER" id="PTHR13193">
    <property type="entry name" value="CGI-140"/>
    <property type="match status" value="1"/>
</dbReference>
<evidence type="ECO:0000256" key="6">
    <source>
        <dbReference type="SAM" id="Phobius"/>
    </source>
</evidence>
<comment type="similarity">
    <text evidence="2">Belongs to the Asterix family.</text>
</comment>
<evidence type="ECO:0000313" key="7">
    <source>
        <dbReference type="EMBL" id="PRP85050.1"/>
    </source>
</evidence>
<dbReference type="OrthoDB" id="284718at2759"/>
<dbReference type="EMBL" id="MDYQ01000051">
    <property type="protein sequence ID" value="PRP85050.1"/>
    <property type="molecule type" value="Genomic_DNA"/>
</dbReference>
<keyword evidence="5 6" id="KW-0472">Membrane</keyword>
<comment type="subcellular location">
    <subcellularLocation>
        <location evidence="1">Membrane</location>
    </subcellularLocation>
</comment>
<comment type="caution">
    <text evidence="7">The sequence shown here is derived from an EMBL/GenBank/DDBJ whole genome shotgun (WGS) entry which is preliminary data.</text>
</comment>
<name>A0A2P6NM65_9EUKA</name>
<dbReference type="InParanoid" id="A0A2P6NM65"/>
<dbReference type="InterPro" id="IPR005351">
    <property type="entry name" value="ASTER"/>
</dbReference>